<evidence type="ECO:0000313" key="2">
    <source>
        <dbReference type="Proteomes" id="UP000030745"/>
    </source>
</evidence>
<accession>A0A067D432</accession>
<dbReference type="VEuPathDB" id="FungiDB:SPRG_01657"/>
<name>A0A067D432_SAPPC</name>
<proteinExistence type="predicted"/>
<dbReference type="KEGG" id="spar:SPRG_01657"/>
<reference evidence="1 2" key="1">
    <citation type="journal article" date="2013" name="PLoS Genet.">
        <title>Distinctive expansion of potential virulence genes in the genome of the oomycete fish pathogen Saprolegnia parasitica.</title>
        <authorList>
            <person name="Jiang R.H."/>
            <person name="de Bruijn I."/>
            <person name="Haas B.J."/>
            <person name="Belmonte R."/>
            <person name="Lobach L."/>
            <person name="Christie J."/>
            <person name="van den Ackerveken G."/>
            <person name="Bottin A."/>
            <person name="Bulone V."/>
            <person name="Diaz-Moreno S.M."/>
            <person name="Dumas B."/>
            <person name="Fan L."/>
            <person name="Gaulin E."/>
            <person name="Govers F."/>
            <person name="Grenville-Briggs L.J."/>
            <person name="Horner N.R."/>
            <person name="Levin J.Z."/>
            <person name="Mammella M."/>
            <person name="Meijer H.J."/>
            <person name="Morris P."/>
            <person name="Nusbaum C."/>
            <person name="Oome S."/>
            <person name="Phillips A.J."/>
            <person name="van Rooyen D."/>
            <person name="Rzeszutek E."/>
            <person name="Saraiva M."/>
            <person name="Secombes C.J."/>
            <person name="Seidl M.F."/>
            <person name="Snel B."/>
            <person name="Stassen J.H."/>
            <person name="Sykes S."/>
            <person name="Tripathy S."/>
            <person name="van den Berg H."/>
            <person name="Vega-Arreguin J.C."/>
            <person name="Wawra S."/>
            <person name="Young S.K."/>
            <person name="Zeng Q."/>
            <person name="Dieguez-Uribeondo J."/>
            <person name="Russ C."/>
            <person name="Tyler B.M."/>
            <person name="van West P."/>
        </authorList>
    </citation>
    <scope>NUCLEOTIDE SEQUENCE [LARGE SCALE GENOMIC DNA]</scope>
    <source>
        <strain evidence="1 2">CBS 223.65</strain>
    </source>
</reference>
<gene>
    <name evidence="1" type="ORF">SPRG_01657</name>
</gene>
<dbReference type="AlphaFoldDB" id="A0A067D432"/>
<dbReference type="GeneID" id="24124238"/>
<sequence length="869" mass="95444">MSSLPPSSSSLSSPPKLPTLCDYVALAQPEVAKPSPYAARFKRKRKKAPAVLAPLLKNGSSHAYIGVAESRVVKAILTRADLVQELRLLCQEMASTRELELESAKRELATRLGDATNAVVLALNEWRAAKLETAAHASVQVTPSFRWQGAPYLQTLARETKDIHVLLNVSTPPNPFFTPCGLEAATDRYQVAAESLLRDADFLTGWRPPRSQHAEEHVMPTTSLLDHALGALSPAAIAQIQTTVHPPRGLRCVTDAITSLVSMSFYETPPRELLHRLRAMHQTTSSALTEVAAALLGETAWLPSALLRESLNMAQLSFWLLQLLLQHRRCASTKPLERPTARCCEPSIRRAVRLDGRLYMARLHKSSDSAITLCSPNGQVFTHTLHAADGRSMVTQPARLDAYLARLQPLVFTAPLCDAAPSLHLVGVHGTDTIVASIDLTVTSSFADVRRYLFDLPKVPPTYAFLYRGSILGRALESRRRPWCSTAPPRRIDIQLQTRQATRRHVFISDMDRDAAKRDEARRRRAPVVSPPRTHCTFTLHLDIPSAVVTVQMRTTFSTTLEEILNALQSEHGIDAASSHDVFVLSAPETILPLTARLSACNLGHGSVLGLRHKRVDVVLACAGTLTLLLSQDTLVCSHRAMTQARFGHWQLSPGDTLALRGDTYTVTKVNTAASTLTVHPAVSIDDRFDLVATKHLRQVLVDPRFPWEVDGRIDAYLASHVPTTATTTQFRVELCTSTLLDALASQRHLVHAAVQTLPLDVCVGVLYDDLCNAFPITHGVTNVKFSSFLKSYRLHAVLLLTSAASVHAYFSLHVRPRQASLLLPDWKACLVAIAHSTYKHLPNAHPPPKTPNEAIAFSFTHGSSCTAH</sequence>
<organism evidence="1 2">
    <name type="scientific">Saprolegnia parasitica (strain CBS 223.65)</name>
    <dbReference type="NCBI Taxonomy" id="695850"/>
    <lineage>
        <taxon>Eukaryota</taxon>
        <taxon>Sar</taxon>
        <taxon>Stramenopiles</taxon>
        <taxon>Oomycota</taxon>
        <taxon>Saprolegniomycetes</taxon>
        <taxon>Saprolegniales</taxon>
        <taxon>Saprolegniaceae</taxon>
        <taxon>Saprolegnia</taxon>
    </lineage>
</organism>
<dbReference type="Proteomes" id="UP000030745">
    <property type="component" value="Unassembled WGS sequence"/>
</dbReference>
<protein>
    <submittedName>
        <fullName evidence="1">Uncharacterized protein</fullName>
    </submittedName>
</protein>
<evidence type="ECO:0000313" key="1">
    <source>
        <dbReference type="EMBL" id="KDO33777.1"/>
    </source>
</evidence>
<dbReference type="EMBL" id="KK583192">
    <property type="protein sequence ID" value="KDO33777.1"/>
    <property type="molecule type" value="Genomic_DNA"/>
</dbReference>
<dbReference type="RefSeq" id="XP_012195414.1">
    <property type="nucleotide sequence ID" value="XM_012340024.1"/>
</dbReference>
<keyword evidence="2" id="KW-1185">Reference proteome</keyword>